<feature type="compositionally biased region" description="Polar residues" evidence="1">
    <location>
        <begin position="108"/>
        <end position="117"/>
    </location>
</feature>
<feature type="region of interest" description="Disordered" evidence="1">
    <location>
        <begin position="83"/>
        <end position="134"/>
    </location>
</feature>
<evidence type="ECO:0000313" key="2">
    <source>
        <dbReference type="EMBL" id="KAA1120900.1"/>
    </source>
</evidence>
<dbReference type="EMBL" id="VDEP01000240">
    <property type="protein sequence ID" value="KAA1120900.1"/>
    <property type="molecule type" value="Genomic_DNA"/>
</dbReference>
<feature type="compositionally biased region" description="Low complexity" evidence="1">
    <location>
        <begin position="118"/>
        <end position="132"/>
    </location>
</feature>
<accession>A0A5B0R5V4</accession>
<reference evidence="2 3" key="1">
    <citation type="submission" date="2019-05" db="EMBL/GenBank/DDBJ databases">
        <title>Emergence of the Ug99 lineage of the wheat stem rust pathogen through somatic hybridization.</title>
        <authorList>
            <person name="Li F."/>
            <person name="Upadhyaya N.M."/>
            <person name="Sperschneider J."/>
            <person name="Matny O."/>
            <person name="Nguyen-Phuc H."/>
            <person name="Mago R."/>
            <person name="Raley C."/>
            <person name="Miller M.E."/>
            <person name="Silverstein K.A.T."/>
            <person name="Henningsen E."/>
            <person name="Hirsch C.D."/>
            <person name="Visser B."/>
            <person name="Pretorius Z.A."/>
            <person name="Steffenson B.J."/>
            <person name="Schwessinger B."/>
            <person name="Dodds P.N."/>
            <person name="Figueroa M."/>
        </authorList>
    </citation>
    <scope>NUCLEOTIDE SEQUENCE [LARGE SCALE GENOMIC DNA]</scope>
    <source>
        <strain evidence="2 3">Ug99</strain>
    </source>
</reference>
<organism evidence="2 3">
    <name type="scientific">Puccinia graminis f. sp. tritici</name>
    <dbReference type="NCBI Taxonomy" id="56615"/>
    <lineage>
        <taxon>Eukaryota</taxon>
        <taxon>Fungi</taxon>
        <taxon>Dikarya</taxon>
        <taxon>Basidiomycota</taxon>
        <taxon>Pucciniomycotina</taxon>
        <taxon>Pucciniomycetes</taxon>
        <taxon>Pucciniales</taxon>
        <taxon>Pucciniaceae</taxon>
        <taxon>Puccinia</taxon>
    </lineage>
</organism>
<evidence type="ECO:0000313" key="3">
    <source>
        <dbReference type="Proteomes" id="UP000325313"/>
    </source>
</evidence>
<sequence>MTSHKVIFGIFVAFTSAYLALCGNIPCLLCGKEARLVWKKGMEEEMADCGAELPNREICKVQRTKKYYRCSPCSAMMVKNKQCPSDNQEGCGHENRKVISQHGKPLSEASSSQPVGTSQAPSSQPVVPSEEIPGTKIRMFHFLR</sequence>
<name>A0A5B0R5V4_PUCGR</name>
<comment type="caution">
    <text evidence="2">The sequence shown here is derived from an EMBL/GenBank/DDBJ whole genome shotgun (WGS) entry which is preliminary data.</text>
</comment>
<dbReference type="Proteomes" id="UP000325313">
    <property type="component" value="Unassembled WGS sequence"/>
</dbReference>
<dbReference type="AlphaFoldDB" id="A0A5B0R5V4"/>
<proteinExistence type="predicted"/>
<protein>
    <submittedName>
        <fullName evidence="2">Uncharacterized protein</fullName>
    </submittedName>
</protein>
<gene>
    <name evidence="2" type="ORF">PGTUg99_013603</name>
</gene>
<evidence type="ECO:0000256" key="1">
    <source>
        <dbReference type="SAM" id="MobiDB-lite"/>
    </source>
</evidence>